<dbReference type="EMBL" id="MU167211">
    <property type="protein sequence ID" value="KAG0151760.1"/>
    <property type="molecule type" value="Genomic_DNA"/>
</dbReference>
<gene>
    <name evidence="1" type="ORF">CROQUDRAFT_129871</name>
</gene>
<comment type="caution">
    <text evidence="1">The sequence shown here is derived from an EMBL/GenBank/DDBJ whole genome shotgun (WGS) entry which is preliminary data.</text>
</comment>
<dbReference type="OrthoDB" id="10382566at2759"/>
<sequence length="559" mass="63860">MPVEERNEPSTTAPIHEKLVTDLTHLNVLADMGYQSRTSSVLPERKKTRFTNELSIYDPQTLSHEFRDLEKDVSEQVYPKATIDHMGDHQKQGQKDGNSLVIDEFQMMRNDNFQIQALGKHSDTGSGISFEPNRPFARTIPGQTFDGLGSEKFEKEITSSLVKFQQKFWHPSSPASISTSVDLIKHLKNQRFRGTPTGSQVLPMRENLFKEGPDQSTTSISLEPTPSFLPAWEAISFSSSSSQHNHQTQSMKLVNPSTTGTSKAGELDKVVIGSDPSTAISDLGFINSQENLQQWHEIGSASFQNTPSMHGENQEVVSKEQREKIKVPFFPAKEAFPFSDSYKVSFSIIHYLQDMNILDLKNHQPTAEAVRLAQHLSQDLLNRFLTLTQKFQNIPLFQKSSQIWNVETVLPFVYCILSQKPPLRLWQNIKLVTVYIFREYHYEYLSTSEVADNDHLARFLMWHTQIFFYISNPLFNLSPNKIDSDKKTNIKCSLNPLAQCFILLHTQSYHNRFFATGSAATKKRFLLEYLKSWKLADSQEFPGTQYKLDVTDKYQGALK</sequence>
<keyword evidence="2" id="KW-1185">Reference proteome</keyword>
<protein>
    <submittedName>
        <fullName evidence="1">Uncharacterized protein</fullName>
    </submittedName>
</protein>
<dbReference type="AlphaFoldDB" id="A0A9P6NYJ1"/>
<evidence type="ECO:0000313" key="1">
    <source>
        <dbReference type="EMBL" id="KAG0151760.1"/>
    </source>
</evidence>
<reference evidence="1" key="1">
    <citation type="submission" date="2013-11" db="EMBL/GenBank/DDBJ databases">
        <title>Genome sequence of the fusiform rust pathogen reveals effectors for host alternation and coevolution with pine.</title>
        <authorList>
            <consortium name="DOE Joint Genome Institute"/>
            <person name="Smith K."/>
            <person name="Pendleton A."/>
            <person name="Kubisiak T."/>
            <person name="Anderson C."/>
            <person name="Salamov A."/>
            <person name="Aerts A."/>
            <person name="Riley R."/>
            <person name="Clum A."/>
            <person name="Lindquist E."/>
            <person name="Ence D."/>
            <person name="Campbell M."/>
            <person name="Kronenberg Z."/>
            <person name="Feau N."/>
            <person name="Dhillon B."/>
            <person name="Hamelin R."/>
            <person name="Burleigh J."/>
            <person name="Smith J."/>
            <person name="Yandell M."/>
            <person name="Nelson C."/>
            <person name="Grigoriev I."/>
            <person name="Davis J."/>
        </authorList>
    </citation>
    <scope>NUCLEOTIDE SEQUENCE</scope>
    <source>
        <strain evidence="1">G11</strain>
    </source>
</reference>
<accession>A0A9P6NYJ1</accession>
<name>A0A9P6NYJ1_9BASI</name>
<proteinExistence type="predicted"/>
<organism evidence="1 2">
    <name type="scientific">Cronartium quercuum f. sp. fusiforme G11</name>
    <dbReference type="NCBI Taxonomy" id="708437"/>
    <lineage>
        <taxon>Eukaryota</taxon>
        <taxon>Fungi</taxon>
        <taxon>Dikarya</taxon>
        <taxon>Basidiomycota</taxon>
        <taxon>Pucciniomycotina</taxon>
        <taxon>Pucciniomycetes</taxon>
        <taxon>Pucciniales</taxon>
        <taxon>Coleosporiaceae</taxon>
        <taxon>Cronartium</taxon>
    </lineage>
</organism>
<evidence type="ECO:0000313" key="2">
    <source>
        <dbReference type="Proteomes" id="UP000886653"/>
    </source>
</evidence>
<dbReference type="Proteomes" id="UP000886653">
    <property type="component" value="Unassembled WGS sequence"/>
</dbReference>